<evidence type="ECO:0000256" key="3">
    <source>
        <dbReference type="ARBA" id="ARBA00022989"/>
    </source>
</evidence>
<sequence>MKLRKKIGLILVMGLGIFSMVATIIKVIQIRSLAAESDYTYATAWLMIWTSVEQYVIMIAASIPTIVPVFHWIGEKLSGYRKVIALWTALNKKTETADYGHSFQPGQRSSKTISDTQSEEYILPTYALGSGKDFKAVEFDRGSHFEKTDLECEDGPK</sequence>
<reference evidence="8" key="1">
    <citation type="submission" date="2021-03" db="EMBL/GenBank/DDBJ databases">
        <authorList>
            <person name="Tagirdzhanova G."/>
        </authorList>
    </citation>
    <scope>NUCLEOTIDE SEQUENCE</scope>
</reference>
<accession>A0A8H3G1I9</accession>
<dbReference type="PANTHER" id="PTHR33048:SF146">
    <property type="entry name" value="INTEGRAL MEMBRANE PROTEIN"/>
    <property type="match status" value="1"/>
</dbReference>
<dbReference type="PANTHER" id="PTHR33048">
    <property type="entry name" value="PTH11-LIKE INTEGRAL MEMBRANE PROTEIN (AFU_ORTHOLOGUE AFUA_5G11245)"/>
    <property type="match status" value="1"/>
</dbReference>
<organism evidence="8 9">
    <name type="scientific">Imshaugia aleurites</name>
    <dbReference type="NCBI Taxonomy" id="172621"/>
    <lineage>
        <taxon>Eukaryota</taxon>
        <taxon>Fungi</taxon>
        <taxon>Dikarya</taxon>
        <taxon>Ascomycota</taxon>
        <taxon>Pezizomycotina</taxon>
        <taxon>Lecanoromycetes</taxon>
        <taxon>OSLEUM clade</taxon>
        <taxon>Lecanoromycetidae</taxon>
        <taxon>Lecanorales</taxon>
        <taxon>Lecanorineae</taxon>
        <taxon>Parmeliaceae</taxon>
        <taxon>Imshaugia</taxon>
    </lineage>
</organism>
<comment type="similarity">
    <text evidence="5">Belongs to the SAT4 family.</text>
</comment>
<evidence type="ECO:0000256" key="5">
    <source>
        <dbReference type="ARBA" id="ARBA00038359"/>
    </source>
</evidence>
<name>A0A8H3G1I9_9LECA</name>
<protein>
    <recommendedName>
        <fullName evidence="7">Rhodopsin domain-containing protein</fullName>
    </recommendedName>
</protein>
<dbReference type="Pfam" id="PF20684">
    <property type="entry name" value="Fung_rhodopsin"/>
    <property type="match status" value="1"/>
</dbReference>
<feature type="domain" description="Rhodopsin" evidence="7">
    <location>
        <begin position="1"/>
        <end position="71"/>
    </location>
</feature>
<keyword evidence="2 6" id="KW-0812">Transmembrane</keyword>
<evidence type="ECO:0000256" key="4">
    <source>
        <dbReference type="ARBA" id="ARBA00023136"/>
    </source>
</evidence>
<dbReference type="GO" id="GO:0016020">
    <property type="term" value="C:membrane"/>
    <property type="evidence" value="ECO:0007669"/>
    <property type="project" value="UniProtKB-SubCell"/>
</dbReference>
<evidence type="ECO:0000313" key="8">
    <source>
        <dbReference type="EMBL" id="CAF9934065.1"/>
    </source>
</evidence>
<dbReference type="InterPro" id="IPR052337">
    <property type="entry name" value="SAT4-like"/>
</dbReference>
<keyword evidence="9" id="KW-1185">Reference proteome</keyword>
<keyword evidence="3 6" id="KW-1133">Transmembrane helix</keyword>
<evidence type="ECO:0000256" key="2">
    <source>
        <dbReference type="ARBA" id="ARBA00022692"/>
    </source>
</evidence>
<dbReference type="EMBL" id="CAJPDT010000074">
    <property type="protein sequence ID" value="CAF9934065.1"/>
    <property type="molecule type" value="Genomic_DNA"/>
</dbReference>
<proteinExistence type="inferred from homology"/>
<comment type="subcellular location">
    <subcellularLocation>
        <location evidence="1">Membrane</location>
        <topology evidence="1">Multi-pass membrane protein</topology>
    </subcellularLocation>
</comment>
<evidence type="ECO:0000256" key="1">
    <source>
        <dbReference type="ARBA" id="ARBA00004141"/>
    </source>
</evidence>
<evidence type="ECO:0000256" key="6">
    <source>
        <dbReference type="SAM" id="Phobius"/>
    </source>
</evidence>
<evidence type="ECO:0000313" key="9">
    <source>
        <dbReference type="Proteomes" id="UP000664534"/>
    </source>
</evidence>
<feature type="transmembrane region" description="Helical" evidence="6">
    <location>
        <begin position="55"/>
        <end position="73"/>
    </location>
</feature>
<dbReference type="Proteomes" id="UP000664534">
    <property type="component" value="Unassembled WGS sequence"/>
</dbReference>
<dbReference type="AlphaFoldDB" id="A0A8H3G1I9"/>
<feature type="transmembrane region" description="Helical" evidence="6">
    <location>
        <begin position="7"/>
        <end position="28"/>
    </location>
</feature>
<keyword evidence="4 6" id="KW-0472">Membrane</keyword>
<comment type="caution">
    <text evidence="8">The sequence shown here is derived from an EMBL/GenBank/DDBJ whole genome shotgun (WGS) entry which is preliminary data.</text>
</comment>
<dbReference type="OrthoDB" id="3897607at2759"/>
<evidence type="ECO:0000259" key="7">
    <source>
        <dbReference type="Pfam" id="PF20684"/>
    </source>
</evidence>
<dbReference type="InterPro" id="IPR049326">
    <property type="entry name" value="Rhodopsin_dom_fungi"/>
</dbReference>
<gene>
    <name evidence="8" type="ORF">IMSHALPRED_009579</name>
</gene>